<keyword evidence="8" id="KW-1015">Disulfide bond</keyword>
<dbReference type="PANTHER" id="PTHR46471:SF2">
    <property type="entry name" value="CHITIN DEACETYLASE-RELATED"/>
    <property type="match status" value="1"/>
</dbReference>
<dbReference type="RefSeq" id="XP_060282000.1">
    <property type="nucleotide sequence ID" value="XM_060428415.1"/>
</dbReference>
<dbReference type="Pfam" id="PF01522">
    <property type="entry name" value="Polysacc_deac_1"/>
    <property type="match status" value="1"/>
</dbReference>
<gene>
    <name evidence="13" type="ORF">QBC33DRAFT_543970</name>
</gene>
<dbReference type="PROSITE" id="PS00026">
    <property type="entry name" value="CHIT_BIND_I_1"/>
    <property type="match status" value="1"/>
</dbReference>
<reference evidence="13" key="1">
    <citation type="submission" date="2023-06" db="EMBL/GenBank/DDBJ databases">
        <title>Genome-scale phylogeny and comparative genomics of the fungal order Sordariales.</title>
        <authorList>
            <consortium name="Lawrence Berkeley National Laboratory"/>
            <person name="Hensen N."/>
            <person name="Bonometti L."/>
            <person name="Westerberg I."/>
            <person name="Brannstrom I.O."/>
            <person name="Guillou S."/>
            <person name="Cros-Aarteil S."/>
            <person name="Calhoun S."/>
            <person name="Haridas S."/>
            <person name="Kuo A."/>
            <person name="Mondo S."/>
            <person name="Pangilinan J."/>
            <person name="Riley R."/>
            <person name="Labutti K."/>
            <person name="Andreopoulos B."/>
            <person name="Lipzen A."/>
            <person name="Chen C."/>
            <person name="Yanf M."/>
            <person name="Daum C."/>
            <person name="Ng V."/>
            <person name="Clum A."/>
            <person name="Steindorff A."/>
            <person name="Ohm R."/>
            <person name="Martin F."/>
            <person name="Silar P."/>
            <person name="Natvig D."/>
            <person name="Lalanne C."/>
            <person name="Gautier V."/>
            <person name="Ament-Velasquez S.L."/>
            <person name="Kruys A."/>
            <person name="Hutchinson M.I."/>
            <person name="Powell A.J."/>
            <person name="Barry K."/>
            <person name="Miller A.N."/>
            <person name="Grigoriev I.V."/>
            <person name="Debuchy R."/>
            <person name="Gladieux P."/>
            <person name="Thoren M.H."/>
            <person name="Johannesson H."/>
        </authorList>
    </citation>
    <scope>NUCLEOTIDE SEQUENCE</scope>
    <source>
        <strain evidence="13">8032-3</strain>
    </source>
</reference>
<evidence type="ECO:0000313" key="13">
    <source>
        <dbReference type="EMBL" id="KAK1765787.1"/>
    </source>
</evidence>
<feature type="disulfide bond" evidence="8">
    <location>
        <begin position="81"/>
        <end position="93"/>
    </location>
</feature>
<keyword evidence="3" id="KW-0479">Metal-binding</keyword>
<dbReference type="EMBL" id="MU839014">
    <property type="protein sequence ID" value="KAK1765787.1"/>
    <property type="molecule type" value="Genomic_DNA"/>
</dbReference>
<keyword evidence="14" id="KW-1185">Reference proteome</keyword>
<evidence type="ECO:0000256" key="9">
    <source>
        <dbReference type="SAM" id="MobiDB-lite"/>
    </source>
</evidence>
<keyword evidence="5 13" id="KW-0378">Hydrolase</keyword>
<organism evidence="13 14">
    <name type="scientific">Phialemonium atrogriseum</name>
    <dbReference type="NCBI Taxonomy" id="1093897"/>
    <lineage>
        <taxon>Eukaryota</taxon>
        <taxon>Fungi</taxon>
        <taxon>Dikarya</taxon>
        <taxon>Ascomycota</taxon>
        <taxon>Pezizomycotina</taxon>
        <taxon>Sordariomycetes</taxon>
        <taxon>Sordariomycetidae</taxon>
        <taxon>Cephalothecales</taxon>
        <taxon>Cephalothecaceae</taxon>
        <taxon>Phialemonium</taxon>
    </lineage>
</organism>
<dbReference type="SUPFAM" id="SSF88713">
    <property type="entry name" value="Glycoside hydrolase/deacetylase"/>
    <property type="match status" value="1"/>
</dbReference>
<dbReference type="CDD" id="cd00035">
    <property type="entry name" value="ChtBD1"/>
    <property type="match status" value="1"/>
</dbReference>
<evidence type="ECO:0000313" key="14">
    <source>
        <dbReference type="Proteomes" id="UP001244011"/>
    </source>
</evidence>
<evidence type="ECO:0000259" key="12">
    <source>
        <dbReference type="PROSITE" id="PS51677"/>
    </source>
</evidence>
<evidence type="ECO:0000256" key="2">
    <source>
        <dbReference type="ARBA" id="ARBA00022669"/>
    </source>
</evidence>
<dbReference type="InterPro" id="IPR001002">
    <property type="entry name" value="Chitin-bd_1"/>
</dbReference>
<dbReference type="GO" id="GO:0046872">
    <property type="term" value="F:metal ion binding"/>
    <property type="evidence" value="ECO:0007669"/>
    <property type="project" value="UniProtKB-KW"/>
</dbReference>
<evidence type="ECO:0000256" key="6">
    <source>
        <dbReference type="ARBA" id="ARBA00023277"/>
    </source>
</evidence>
<dbReference type="InterPro" id="IPR036861">
    <property type="entry name" value="Endochitinase-like_sf"/>
</dbReference>
<dbReference type="InterPro" id="IPR018371">
    <property type="entry name" value="Chitin-binding_1_CS"/>
</dbReference>
<dbReference type="PROSITE" id="PS51677">
    <property type="entry name" value="NODB"/>
    <property type="match status" value="1"/>
</dbReference>
<dbReference type="Gene3D" id="3.30.60.10">
    <property type="entry name" value="Endochitinase-like"/>
    <property type="match status" value="1"/>
</dbReference>
<comment type="caution">
    <text evidence="13">The sequence shown here is derived from an EMBL/GenBank/DDBJ whole genome shotgun (WGS) entry which is preliminary data.</text>
</comment>
<dbReference type="InterPro" id="IPR002509">
    <property type="entry name" value="NODB_dom"/>
</dbReference>
<comment type="cofactor">
    <cofactor evidence="1">
        <name>Co(2+)</name>
        <dbReference type="ChEBI" id="CHEBI:48828"/>
    </cofactor>
</comment>
<dbReference type="SUPFAM" id="SSF57016">
    <property type="entry name" value="Plant lectins/antimicrobial peptides"/>
    <property type="match status" value="1"/>
</dbReference>
<evidence type="ECO:0000256" key="8">
    <source>
        <dbReference type="PROSITE-ProRule" id="PRU00261"/>
    </source>
</evidence>
<dbReference type="InterPro" id="IPR011330">
    <property type="entry name" value="Glyco_hydro/deAcase_b/a-brl"/>
</dbReference>
<feature type="signal peptide" evidence="10">
    <location>
        <begin position="1"/>
        <end position="19"/>
    </location>
</feature>
<evidence type="ECO:0000256" key="4">
    <source>
        <dbReference type="ARBA" id="ARBA00022729"/>
    </source>
</evidence>
<feature type="domain" description="NodB homology" evidence="12">
    <location>
        <begin position="149"/>
        <end position="344"/>
    </location>
</feature>
<dbReference type="PANTHER" id="PTHR46471">
    <property type="entry name" value="CHITIN DEACETYLASE"/>
    <property type="match status" value="1"/>
</dbReference>
<feature type="compositionally biased region" description="Basic and acidic residues" evidence="9">
    <location>
        <begin position="49"/>
        <end position="68"/>
    </location>
</feature>
<dbReference type="PROSITE" id="PS50941">
    <property type="entry name" value="CHIT_BIND_I_2"/>
    <property type="match status" value="1"/>
</dbReference>
<feature type="region of interest" description="Disordered" evidence="9">
    <location>
        <begin position="44"/>
        <end position="71"/>
    </location>
</feature>
<dbReference type="AlphaFoldDB" id="A0AAJ0BZ88"/>
<keyword evidence="6" id="KW-0119">Carbohydrate metabolism</keyword>
<dbReference type="GeneID" id="85311602"/>
<dbReference type="CDD" id="cd10951">
    <property type="entry name" value="CE4_ClCDA_like"/>
    <property type="match status" value="1"/>
</dbReference>
<keyword evidence="7" id="KW-0170">Cobalt</keyword>
<keyword evidence="2 8" id="KW-0147">Chitin-binding</keyword>
<name>A0AAJ0BZ88_9PEZI</name>
<comment type="caution">
    <text evidence="8">Lacks conserved residue(s) required for the propagation of feature annotation.</text>
</comment>
<accession>A0AAJ0BZ88</accession>
<dbReference type="GO" id="GO:0005975">
    <property type="term" value="P:carbohydrate metabolic process"/>
    <property type="evidence" value="ECO:0007669"/>
    <property type="project" value="InterPro"/>
</dbReference>
<proteinExistence type="predicted"/>
<dbReference type="Gene3D" id="3.20.20.370">
    <property type="entry name" value="Glycoside hydrolase/deacetylase"/>
    <property type="match status" value="1"/>
</dbReference>
<evidence type="ECO:0000256" key="7">
    <source>
        <dbReference type="ARBA" id="ARBA00023285"/>
    </source>
</evidence>
<evidence type="ECO:0000259" key="11">
    <source>
        <dbReference type="PROSITE" id="PS50941"/>
    </source>
</evidence>
<keyword evidence="4 10" id="KW-0732">Signal</keyword>
<feature type="region of interest" description="Disordered" evidence="9">
    <location>
        <begin position="360"/>
        <end position="402"/>
    </location>
</feature>
<feature type="chain" id="PRO_5042603494" evidence="10">
    <location>
        <begin position="20"/>
        <end position="459"/>
    </location>
</feature>
<dbReference type="GO" id="GO:0016810">
    <property type="term" value="F:hydrolase activity, acting on carbon-nitrogen (but not peptide) bonds"/>
    <property type="evidence" value="ECO:0007669"/>
    <property type="project" value="InterPro"/>
</dbReference>
<feature type="domain" description="Chitin-binding type-1" evidence="11">
    <location>
        <begin position="71"/>
        <end position="115"/>
    </location>
</feature>
<dbReference type="GO" id="GO:0008061">
    <property type="term" value="F:chitin binding"/>
    <property type="evidence" value="ECO:0007669"/>
    <property type="project" value="UniProtKB-UniRule"/>
</dbReference>
<protein>
    <submittedName>
        <fullName evidence="13">Glycoside hydrolase/deacetylase</fullName>
    </submittedName>
</protein>
<evidence type="ECO:0000256" key="5">
    <source>
        <dbReference type="ARBA" id="ARBA00022801"/>
    </source>
</evidence>
<feature type="compositionally biased region" description="Low complexity" evidence="9">
    <location>
        <begin position="368"/>
        <end position="397"/>
    </location>
</feature>
<dbReference type="Proteomes" id="UP001244011">
    <property type="component" value="Unassembled WGS sequence"/>
</dbReference>
<evidence type="ECO:0000256" key="10">
    <source>
        <dbReference type="SAM" id="SignalP"/>
    </source>
</evidence>
<sequence>MKWSSALLAASCGLVAAHGDLPVPKLVGARKFLSEMKAHREPIFPQPRNAERKQHEHVQRQGNHDKRQNINGKCGPRDGSCAVGYCCSDAGWCGLGDEYCPAPDCQINYGPGCDANQKPSGVDTSSVPRPKLGNVLVSGVGIYDCEEAGDIAITFDDGPYIYTNDLLDKLASYGAKATFFITGNNIGKGMINDPSTGYPAVIKRMHAEGHQIASHTWSHQNASQLTNNQFTNQIVWNEIALNSILGFFPAYMRPPYSVCDKTCQDILRVLGYHIIYFDLDTEGYLMDDPKLIQNSKNIWDKAIDKSHPATDNFLHIEHDIHYQSVYNLTDYFLASLFKHGYRSVTVGQCLGDPQSNWYRAGPGGTTIPSAGPTSTRPGTTTRRPTATSTARQSTSTALPTDTPIRSRISKDGSCGMDSGRYTCAGSSFGQCCNLDGECVDTTLGCLSILGCQPDYGTCI</sequence>
<evidence type="ECO:0000256" key="1">
    <source>
        <dbReference type="ARBA" id="ARBA00001941"/>
    </source>
</evidence>
<feature type="disulfide bond" evidence="8">
    <location>
        <begin position="86"/>
        <end position="100"/>
    </location>
</feature>
<evidence type="ECO:0000256" key="3">
    <source>
        <dbReference type="ARBA" id="ARBA00022723"/>
    </source>
</evidence>